<keyword evidence="1" id="KW-0648">Protein biosynthesis</keyword>
<dbReference type="GO" id="GO:0050567">
    <property type="term" value="F:glutaminyl-tRNA synthase (glutamine-hydrolyzing) activity"/>
    <property type="evidence" value="ECO:0007669"/>
    <property type="project" value="UniProtKB-UniRule"/>
</dbReference>
<name>A0A1F8CWS1_9BACT</name>
<reference evidence="3 4" key="1">
    <citation type="journal article" date="2016" name="Nat. Commun.">
        <title>Thousands of microbial genomes shed light on interconnected biogeochemical processes in an aquifer system.</title>
        <authorList>
            <person name="Anantharaman K."/>
            <person name="Brown C.T."/>
            <person name="Hug L.A."/>
            <person name="Sharon I."/>
            <person name="Castelle C.J."/>
            <person name="Probst A.J."/>
            <person name="Thomas B.C."/>
            <person name="Singh A."/>
            <person name="Wilkins M.J."/>
            <person name="Karaoz U."/>
            <person name="Brodie E.L."/>
            <person name="Williams K.H."/>
            <person name="Hubbard S.S."/>
            <person name="Banfield J.F."/>
        </authorList>
    </citation>
    <scope>NUCLEOTIDE SEQUENCE [LARGE SCALE GENOMIC DNA]</scope>
</reference>
<dbReference type="GO" id="GO:0070681">
    <property type="term" value="P:glutaminyl-tRNAGln biosynthesis via transamidation"/>
    <property type="evidence" value="ECO:0007669"/>
    <property type="project" value="TreeGrafter"/>
</dbReference>
<comment type="caution">
    <text evidence="3">The sequence shown here is derived from an EMBL/GenBank/DDBJ whole genome shotgun (WGS) entry which is preliminary data.</text>
</comment>
<sequence>MGSLSKDDVLHVAKLAKLTLTEAEIEKFRKQLSEIISYISQLSEVDTRAVEPTSQTTGLTNVYRPDEVKSEKSLGQEEALSGTDQTHNGYFKVKAILEERSDK</sequence>
<dbReference type="Pfam" id="PF02686">
    <property type="entry name" value="GatC"/>
    <property type="match status" value="1"/>
</dbReference>
<dbReference type="GO" id="GO:0005524">
    <property type="term" value="F:ATP binding"/>
    <property type="evidence" value="ECO:0007669"/>
    <property type="project" value="UniProtKB-KW"/>
</dbReference>
<dbReference type="PANTHER" id="PTHR15004">
    <property type="entry name" value="GLUTAMYL-TRNA(GLN) AMIDOTRANSFERASE SUBUNIT C, MITOCHONDRIAL"/>
    <property type="match status" value="1"/>
</dbReference>
<keyword evidence="1" id="KW-0436">Ligase</keyword>
<comment type="similarity">
    <text evidence="1">Belongs to the GatC family.</text>
</comment>
<dbReference type="GO" id="GO:0006450">
    <property type="term" value="P:regulation of translational fidelity"/>
    <property type="evidence" value="ECO:0007669"/>
    <property type="project" value="InterPro"/>
</dbReference>
<dbReference type="NCBIfam" id="TIGR00135">
    <property type="entry name" value="gatC"/>
    <property type="match status" value="1"/>
</dbReference>
<dbReference type="InterPro" id="IPR003837">
    <property type="entry name" value="GatC"/>
</dbReference>
<comment type="function">
    <text evidence="1">Allows the formation of correctly charged Asn-tRNA(Asn) or Gln-tRNA(Gln) through the transamidation of misacylated Asp-tRNA(Asn) or Glu-tRNA(Gln) in organisms which lack either or both of asparaginyl-tRNA or glutaminyl-tRNA synthetases. The reaction takes place in the presence of glutamine and ATP through an activated phospho-Asp-tRNA(Asn) or phospho-Glu-tRNA(Gln).</text>
</comment>
<keyword evidence="1" id="KW-0547">Nucleotide-binding</keyword>
<dbReference type="Proteomes" id="UP000178848">
    <property type="component" value="Unassembled WGS sequence"/>
</dbReference>
<evidence type="ECO:0000256" key="2">
    <source>
        <dbReference type="SAM" id="MobiDB-lite"/>
    </source>
</evidence>
<dbReference type="PANTHER" id="PTHR15004:SF0">
    <property type="entry name" value="GLUTAMYL-TRNA(GLN) AMIDOTRANSFERASE SUBUNIT C, MITOCHONDRIAL"/>
    <property type="match status" value="1"/>
</dbReference>
<comment type="catalytic activity">
    <reaction evidence="1">
        <text>L-glutamyl-tRNA(Gln) + L-glutamine + ATP + H2O = L-glutaminyl-tRNA(Gln) + L-glutamate + ADP + phosphate + H(+)</text>
        <dbReference type="Rhea" id="RHEA:17521"/>
        <dbReference type="Rhea" id="RHEA-COMP:9681"/>
        <dbReference type="Rhea" id="RHEA-COMP:9684"/>
        <dbReference type="ChEBI" id="CHEBI:15377"/>
        <dbReference type="ChEBI" id="CHEBI:15378"/>
        <dbReference type="ChEBI" id="CHEBI:29985"/>
        <dbReference type="ChEBI" id="CHEBI:30616"/>
        <dbReference type="ChEBI" id="CHEBI:43474"/>
        <dbReference type="ChEBI" id="CHEBI:58359"/>
        <dbReference type="ChEBI" id="CHEBI:78520"/>
        <dbReference type="ChEBI" id="CHEBI:78521"/>
        <dbReference type="ChEBI" id="CHEBI:456216"/>
    </reaction>
</comment>
<organism evidence="3 4">
    <name type="scientific">Candidatus Woesebacteria bacterium RIFOXYB1_FULL_40_26</name>
    <dbReference type="NCBI Taxonomy" id="1802539"/>
    <lineage>
        <taxon>Bacteria</taxon>
        <taxon>Candidatus Woeseibacteriota</taxon>
    </lineage>
</organism>
<proteinExistence type="inferred from homology"/>
<protein>
    <recommendedName>
        <fullName evidence="1">Aspartyl/glutamyl-tRNA(Asn/Gln) amidotransferase subunit C</fullName>
        <shortName evidence="1">Asp/Glu-ADT subunit C</shortName>
        <ecNumber evidence="1">6.3.5.-</ecNumber>
    </recommendedName>
</protein>
<evidence type="ECO:0000313" key="3">
    <source>
        <dbReference type="EMBL" id="OGM80721.1"/>
    </source>
</evidence>
<gene>
    <name evidence="1" type="primary">gatC</name>
    <name evidence="3" type="ORF">A2361_01635</name>
</gene>
<dbReference type="AlphaFoldDB" id="A0A1F8CWS1"/>
<dbReference type="GO" id="GO:0050566">
    <property type="term" value="F:asparaginyl-tRNA synthase (glutamine-hydrolyzing) activity"/>
    <property type="evidence" value="ECO:0007669"/>
    <property type="project" value="RHEA"/>
</dbReference>
<comment type="subunit">
    <text evidence="1">Heterotrimer of A, B and C subunits.</text>
</comment>
<comment type="catalytic activity">
    <reaction evidence="1">
        <text>L-aspartyl-tRNA(Asn) + L-glutamine + ATP + H2O = L-asparaginyl-tRNA(Asn) + L-glutamate + ADP + phosphate + 2 H(+)</text>
        <dbReference type="Rhea" id="RHEA:14513"/>
        <dbReference type="Rhea" id="RHEA-COMP:9674"/>
        <dbReference type="Rhea" id="RHEA-COMP:9677"/>
        <dbReference type="ChEBI" id="CHEBI:15377"/>
        <dbReference type="ChEBI" id="CHEBI:15378"/>
        <dbReference type="ChEBI" id="CHEBI:29985"/>
        <dbReference type="ChEBI" id="CHEBI:30616"/>
        <dbReference type="ChEBI" id="CHEBI:43474"/>
        <dbReference type="ChEBI" id="CHEBI:58359"/>
        <dbReference type="ChEBI" id="CHEBI:78515"/>
        <dbReference type="ChEBI" id="CHEBI:78516"/>
        <dbReference type="ChEBI" id="CHEBI:456216"/>
    </reaction>
</comment>
<evidence type="ECO:0000313" key="4">
    <source>
        <dbReference type="Proteomes" id="UP000178848"/>
    </source>
</evidence>
<dbReference type="EC" id="6.3.5.-" evidence="1"/>
<dbReference type="HAMAP" id="MF_00122">
    <property type="entry name" value="GatC"/>
    <property type="match status" value="1"/>
</dbReference>
<dbReference type="InterPro" id="IPR036113">
    <property type="entry name" value="Asp/Glu-ADT_sf_sub_c"/>
</dbReference>
<feature type="region of interest" description="Disordered" evidence="2">
    <location>
        <begin position="47"/>
        <end position="86"/>
    </location>
</feature>
<evidence type="ECO:0000256" key="1">
    <source>
        <dbReference type="HAMAP-Rule" id="MF_00122"/>
    </source>
</evidence>
<accession>A0A1F8CWS1</accession>
<dbReference type="Gene3D" id="1.10.20.60">
    <property type="entry name" value="Glu-tRNAGln amidotransferase C subunit, N-terminal domain"/>
    <property type="match status" value="1"/>
</dbReference>
<dbReference type="SUPFAM" id="SSF141000">
    <property type="entry name" value="Glu-tRNAGln amidotransferase C subunit"/>
    <property type="match status" value="1"/>
</dbReference>
<keyword evidence="1" id="KW-0067">ATP-binding</keyword>
<feature type="compositionally biased region" description="Basic and acidic residues" evidence="2">
    <location>
        <begin position="64"/>
        <end position="75"/>
    </location>
</feature>
<dbReference type="GO" id="GO:0006412">
    <property type="term" value="P:translation"/>
    <property type="evidence" value="ECO:0007669"/>
    <property type="project" value="UniProtKB-UniRule"/>
</dbReference>
<dbReference type="EMBL" id="MGHZ01000024">
    <property type="protein sequence ID" value="OGM80721.1"/>
    <property type="molecule type" value="Genomic_DNA"/>
</dbReference>